<dbReference type="Pfam" id="PF01633">
    <property type="entry name" value="Choline_kinase"/>
    <property type="match status" value="1"/>
</dbReference>
<dbReference type="Gene3D" id="3.30.200.20">
    <property type="entry name" value="Phosphorylase Kinase, domain 1"/>
    <property type="match status" value="1"/>
</dbReference>
<comment type="caution">
    <text evidence="2">The sequence shown here is derived from an EMBL/GenBank/DDBJ whole genome shotgun (WGS) entry which is preliminary data.</text>
</comment>
<organism evidence="2 3">
    <name type="scientific">Chlorella vulgaris</name>
    <name type="common">Green alga</name>
    <dbReference type="NCBI Taxonomy" id="3077"/>
    <lineage>
        <taxon>Eukaryota</taxon>
        <taxon>Viridiplantae</taxon>
        <taxon>Chlorophyta</taxon>
        <taxon>core chlorophytes</taxon>
        <taxon>Trebouxiophyceae</taxon>
        <taxon>Chlorellales</taxon>
        <taxon>Chlorellaceae</taxon>
        <taxon>Chlorella clade</taxon>
        <taxon>Chlorella</taxon>
    </lineage>
</organism>
<gene>
    <name evidence="2" type="ORF">D9Q98_002305</name>
</gene>
<evidence type="ECO:0000313" key="2">
    <source>
        <dbReference type="EMBL" id="KAI3436252.1"/>
    </source>
</evidence>
<reference evidence="2" key="1">
    <citation type="journal article" date="2019" name="Plant J.">
        <title>Chlorella vulgaris genome assembly and annotation reveals the molecular basis for metabolic acclimation to high light conditions.</title>
        <authorList>
            <person name="Cecchin M."/>
            <person name="Marcolungo L."/>
            <person name="Rossato M."/>
            <person name="Girolomoni L."/>
            <person name="Cosentino E."/>
            <person name="Cuine S."/>
            <person name="Li-Beisson Y."/>
            <person name="Delledonne M."/>
            <person name="Ballottari M."/>
        </authorList>
    </citation>
    <scope>NUCLEOTIDE SEQUENCE</scope>
    <source>
        <strain evidence="2">211/11P</strain>
    </source>
</reference>
<evidence type="ECO:0000256" key="1">
    <source>
        <dbReference type="ARBA" id="ARBA00038211"/>
    </source>
</evidence>
<dbReference type="PANTHER" id="PTHR22603">
    <property type="entry name" value="CHOLINE/ETHANOALAMINE KINASE"/>
    <property type="match status" value="1"/>
</dbReference>
<dbReference type="GO" id="GO:0005737">
    <property type="term" value="C:cytoplasm"/>
    <property type="evidence" value="ECO:0007669"/>
    <property type="project" value="TreeGrafter"/>
</dbReference>
<dbReference type="GO" id="GO:0004103">
    <property type="term" value="F:choline kinase activity"/>
    <property type="evidence" value="ECO:0007669"/>
    <property type="project" value="TreeGrafter"/>
</dbReference>
<keyword evidence="3" id="KW-1185">Reference proteome</keyword>
<evidence type="ECO:0000313" key="3">
    <source>
        <dbReference type="Proteomes" id="UP001055712"/>
    </source>
</evidence>
<dbReference type="PANTHER" id="PTHR22603:SF93">
    <property type="entry name" value="RE24176P"/>
    <property type="match status" value="1"/>
</dbReference>
<evidence type="ECO:0008006" key="4">
    <source>
        <dbReference type="Google" id="ProtNLM"/>
    </source>
</evidence>
<dbReference type="Proteomes" id="UP001055712">
    <property type="component" value="Unassembled WGS sequence"/>
</dbReference>
<protein>
    <recommendedName>
        <fullName evidence="4">Choline kinase</fullName>
    </recommendedName>
</protein>
<accession>A0A9D4TXC3</accession>
<dbReference type="GO" id="GO:0006646">
    <property type="term" value="P:phosphatidylethanolamine biosynthetic process"/>
    <property type="evidence" value="ECO:0007669"/>
    <property type="project" value="TreeGrafter"/>
</dbReference>
<comment type="similarity">
    <text evidence="1">Belongs to the choline/ethanolamine kinase family.</text>
</comment>
<sequence length="417" mass="44732">MSSAAARGERLRVEIEQVLSDAKAALQGVLQATPGWGKEAAAAASVERISGALTNLVYRCTSPAADANATVIVRVFGRGGKLFSSRDERDIFLLASELGLGPRCLVEYENGRVEEFLPGDALSCDRMRDPAVSAAIAAATAEFNVRMLTKLPVAAESAEAGAAEQQGAALTAGEPQPAIYQRLRQWHATAREVCGDRLKEVGLADLLPELDALESRLAASFPSWVGFCHNDLLNGNILLFTSPAADGSEAAGDTAAGNGGKLTVKLIDYEYSTLNDVAFDVANHFCEWGYNYHSDEPHLYLDSRLPGPEQRLHFCRKYIAAIQQQAATKLPDACASLVASILSADAGKDGAAETAGEAATQLLLRKAEAHMPLAHLMWGVWGLIQDKTSDNDFNYLSFGRERIERYHVTKLGVLQGA</sequence>
<dbReference type="EMBL" id="SIDB01000002">
    <property type="protein sequence ID" value="KAI3436252.1"/>
    <property type="molecule type" value="Genomic_DNA"/>
</dbReference>
<reference evidence="2" key="2">
    <citation type="submission" date="2020-11" db="EMBL/GenBank/DDBJ databases">
        <authorList>
            <person name="Cecchin M."/>
            <person name="Marcolungo L."/>
            <person name="Rossato M."/>
            <person name="Girolomoni L."/>
            <person name="Cosentino E."/>
            <person name="Cuine S."/>
            <person name="Li-Beisson Y."/>
            <person name="Delledonne M."/>
            <person name="Ballottari M."/>
        </authorList>
    </citation>
    <scope>NUCLEOTIDE SEQUENCE</scope>
    <source>
        <strain evidence="2">211/11P</strain>
        <tissue evidence="2">Whole cell</tissue>
    </source>
</reference>
<dbReference type="OrthoDB" id="10267235at2759"/>
<dbReference type="SUPFAM" id="SSF56112">
    <property type="entry name" value="Protein kinase-like (PK-like)"/>
    <property type="match status" value="1"/>
</dbReference>
<dbReference type="Gene3D" id="3.90.1200.10">
    <property type="match status" value="1"/>
</dbReference>
<dbReference type="InterPro" id="IPR011009">
    <property type="entry name" value="Kinase-like_dom_sf"/>
</dbReference>
<name>A0A9D4TXC3_CHLVU</name>
<dbReference type="GO" id="GO:0004305">
    <property type="term" value="F:ethanolamine kinase activity"/>
    <property type="evidence" value="ECO:0007669"/>
    <property type="project" value="TreeGrafter"/>
</dbReference>
<proteinExistence type="inferred from homology"/>
<dbReference type="AlphaFoldDB" id="A0A9D4TXC3"/>